<dbReference type="InterPro" id="IPR002347">
    <property type="entry name" value="SDR_fam"/>
</dbReference>
<sequence>MGRLEGKVAIITGAGGGFGRRMSEIFSQEGAKIVVADFDEKSGHETVEKVVAAGGDAIFVKVDVTNDESTRNMVAKTVERYGKLDILVNNAGKQGVKNDIAHMQVEEMMPYLNVNVRGPWLCIHHAAPELVKTKGKIVNIASIAALQGSYGGTAYGVSKGAVLSLTYAVANELGLYGVRCNAVSPYSAATQETVRLLGEEFHELRKSGNPLHQLCIADDVAYASLFLASDESRSCTGLNLLCDCGAHVRSCPFDIEDFKKNNVYEGVEPLF</sequence>
<dbReference type="CDD" id="cd05233">
    <property type="entry name" value="SDR_c"/>
    <property type="match status" value="1"/>
</dbReference>
<reference evidence="2 3" key="1">
    <citation type="submission" date="2020-08" db="EMBL/GenBank/DDBJ databases">
        <title>Genome public.</title>
        <authorList>
            <person name="Liu C."/>
            <person name="Sun Q."/>
        </authorList>
    </citation>
    <scope>NUCLEOTIDE SEQUENCE [LARGE SCALE GENOMIC DNA]</scope>
    <source>
        <strain evidence="2 3">BX1</strain>
    </source>
</reference>
<dbReference type="PRINTS" id="PR00080">
    <property type="entry name" value="SDRFAMILY"/>
</dbReference>
<dbReference type="PROSITE" id="PS00061">
    <property type="entry name" value="ADH_SHORT"/>
    <property type="match status" value="1"/>
</dbReference>
<protein>
    <submittedName>
        <fullName evidence="2">SDR family oxidoreductase</fullName>
    </submittedName>
</protein>
<dbReference type="PRINTS" id="PR00081">
    <property type="entry name" value="GDHRDH"/>
</dbReference>
<dbReference type="PANTHER" id="PTHR42820:SF1">
    <property type="entry name" value="SHORT-CHAIN DEHYDROGENASE_REDUCTASE FAMILY PROTEIN"/>
    <property type="match status" value="1"/>
</dbReference>
<name>A0ABR7NHN2_9FIRM</name>
<dbReference type="EMBL" id="JACRTB010000007">
    <property type="protein sequence ID" value="MBC8575917.1"/>
    <property type="molecule type" value="Genomic_DNA"/>
</dbReference>
<evidence type="ECO:0000256" key="1">
    <source>
        <dbReference type="ARBA" id="ARBA00006484"/>
    </source>
</evidence>
<proteinExistence type="inferred from homology"/>
<dbReference type="Gene3D" id="3.40.50.720">
    <property type="entry name" value="NAD(P)-binding Rossmann-like Domain"/>
    <property type="match status" value="1"/>
</dbReference>
<keyword evidence="3" id="KW-1185">Reference proteome</keyword>
<dbReference type="InterPro" id="IPR020904">
    <property type="entry name" value="Sc_DH/Rdtase_CS"/>
</dbReference>
<dbReference type="RefSeq" id="WP_262399485.1">
    <property type="nucleotide sequence ID" value="NZ_JACRTB010000007.1"/>
</dbReference>
<gene>
    <name evidence="2" type="ORF">H8717_05755</name>
</gene>
<dbReference type="Proteomes" id="UP000658131">
    <property type="component" value="Unassembled WGS sequence"/>
</dbReference>
<comment type="caution">
    <text evidence="2">The sequence shown here is derived from an EMBL/GenBank/DDBJ whole genome shotgun (WGS) entry which is preliminary data.</text>
</comment>
<organism evidence="2 3">
    <name type="scientific">Yanshouia hominis</name>
    <dbReference type="NCBI Taxonomy" id="2763673"/>
    <lineage>
        <taxon>Bacteria</taxon>
        <taxon>Bacillati</taxon>
        <taxon>Bacillota</taxon>
        <taxon>Clostridia</taxon>
        <taxon>Eubacteriales</taxon>
        <taxon>Oscillospiraceae</taxon>
        <taxon>Yanshouia</taxon>
    </lineage>
</organism>
<evidence type="ECO:0000313" key="3">
    <source>
        <dbReference type="Proteomes" id="UP000658131"/>
    </source>
</evidence>
<accession>A0ABR7NHN2</accession>
<dbReference type="InterPro" id="IPR036291">
    <property type="entry name" value="NAD(P)-bd_dom_sf"/>
</dbReference>
<comment type="similarity">
    <text evidence="1">Belongs to the short-chain dehydrogenases/reductases (SDR) family.</text>
</comment>
<dbReference type="Pfam" id="PF13561">
    <property type="entry name" value="adh_short_C2"/>
    <property type="match status" value="1"/>
</dbReference>
<evidence type="ECO:0000313" key="2">
    <source>
        <dbReference type="EMBL" id="MBC8575917.1"/>
    </source>
</evidence>
<dbReference type="SUPFAM" id="SSF51735">
    <property type="entry name" value="NAD(P)-binding Rossmann-fold domains"/>
    <property type="match status" value="1"/>
</dbReference>
<dbReference type="PANTHER" id="PTHR42820">
    <property type="entry name" value="SHORT-CHAIN DEHYDROGENASE REDUCTASE"/>
    <property type="match status" value="1"/>
</dbReference>